<dbReference type="EMBL" id="LIXN01000018">
    <property type="protein sequence ID" value="KQH81706.1"/>
    <property type="molecule type" value="Genomic_DNA"/>
</dbReference>
<evidence type="ECO:0000313" key="4">
    <source>
        <dbReference type="Proteomes" id="UP000250136"/>
    </source>
</evidence>
<dbReference type="PATRIC" id="fig|277988.4.peg.2094"/>
<dbReference type="KEGG" id="ttd:A3L14_02825"/>
<dbReference type="AlphaFoldDB" id="A0A0Q2M1H0"/>
<dbReference type="GeneID" id="33333321"/>
<gene>
    <name evidence="1" type="ORF">A3L14_02825</name>
    <name evidence="2" type="ORF">AMR53_09945</name>
</gene>
<accession>A0A0Q2M1H0</accession>
<dbReference type="EMBL" id="CP015105">
    <property type="protein sequence ID" value="ASJ11883.1"/>
    <property type="molecule type" value="Genomic_DNA"/>
</dbReference>
<sequence>MNGIAFFQNVLPPKLQPLIDALTVRMIMTPKEHFVYYEDYPPEKLENCEYDVLPCRDLKRYYDTKTGKIRLILAENVISADTRLFDLIDLFNEEHTVYFVKEGKSIVGLVHYSDLKKHPVRVLFYLMVAELESNLRKVLETYYGTKLDDAIKKQIKPEKLSKIEGYLGEDRKKNENLRYIDYLYLEDLRDILLKDMGLWSLVKSHSRFSSKNKFESNINPLIDLRNWVAHPVKEELPRKEPIYLVLAKMKDRVMRLNSALYNVLQAMKEN</sequence>
<dbReference type="OrthoDB" id="359039at2157"/>
<dbReference type="Proteomes" id="UP000051862">
    <property type="component" value="Unassembled WGS sequence"/>
</dbReference>
<evidence type="ECO:0000313" key="2">
    <source>
        <dbReference type="EMBL" id="KQH81706.1"/>
    </source>
</evidence>
<evidence type="ECO:0000313" key="1">
    <source>
        <dbReference type="EMBL" id="ASJ11883.1"/>
    </source>
</evidence>
<proteinExistence type="predicted"/>
<reference evidence="1 4" key="2">
    <citation type="submission" date="2016-04" db="EMBL/GenBank/DDBJ databases">
        <title>Complete genome sequence of Thermococcus thioreducens type strain OGL-20P.</title>
        <authorList>
            <person name="Oger P.M."/>
        </authorList>
    </citation>
    <scope>NUCLEOTIDE SEQUENCE [LARGE SCALE GENOMIC DNA]</scope>
    <source>
        <strain evidence="1 4">OGL-20P</strain>
    </source>
</reference>
<evidence type="ECO:0000313" key="3">
    <source>
        <dbReference type="Proteomes" id="UP000051862"/>
    </source>
</evidence>
<dbReference type="RefSeq" id="WP_055430111.1">
    <property type="nucleotide sequence ID" value="NZ_CP015105.1"/>
</dbReference>
<keyword evidence="4" id="KW-1185">Reference proteome</keyword>
<organism evidence="2 3">
    <name type="scientific">Thermococcus thioreducens</name>
    <dbReference type="NCBI Taxonomy" id="277988"/>
    <lineage>
        <taxon>Archaea</taxon>
        <taxon>Methanobacteriati</taxon>
        <taxon>Methanobacteriota</taxon>
        <taxon>Thermococci</taxon>
        <taxon>Thermococcales</taxon>
        <taxon>Thermococcaceae</taxon>
        <taxon>Thermococcus</taxon>
    </lineage>
</organism>
<dbReference type="Proteomes" id="UP000250136">
    <property type="component" value="Chromosome"/>
</dbReference>
<reference evidence="2 3" key="1">
    <citation type="submission" date="2015-08" db="EMBL/GenBank/DDBJ databases">
        <title>Thermococcus thioreducens DSM 14981 genome sequencing.</title>
        <authorList>
            <person name="Hong S.-J."/>
            <person name="Kim M.-C."/>
            <person name="Shin J.-H."/>
        </authorList>
    </citation>
    <scope>NUCLEOTIDE SEQUENCE [LARGE SCALE GENOMIC DNA]</scope>
    <source>
        <strain evidence="2 3">DSM 14981</strain>
    </source>
</reference>
<protein>
    <submittedName>
        <fullName evidence="2">Uncharacterized protein</fullName>
    </submittedName>
</protein>
<name>A0A0Q2M1H0_9EURY</name>